<organism evidence="1 2">
    <name type="scientific">Aeromonas veronii</name>
    <dbReference type="NCBI Taxonomy" id="654"/>
    <lineage>
        <taxon>Bacteria</taxon>
        <taxon>Pseudomonadati</taxon>
        <taxon>Pseudomonadota</taxon>
        <taxon>Gammaproteobacteria</taxon>
        <taxon>Aeromonadales</taxon>
        <taxon>Aeromonadaceae</taxon>
        <taxon>Aeromonas</taxon>
    </lineage>
</organism>
<proteinExistence type="predicted"/>
<evidence type="ECO:0000313" key="2">
    <source>
        <dbReference type="Proteomes" id="UP000241986"/>
    </source>
</evidence>
<protein>
    <submittedName>
        <fullName evidence="1">Uncharacterized protein</fullName>
    </submittedName>
</protein>
<comment type="caution">
    <text evidence="1">The sequence shown here is derived from an EMBL/GenBank/DDBJ whole genome shotgun (WGS) entry which is preliminary data.</text>
</comment>
<dbReference type="AlphaFoldDB" id="A0A2T4MWI7"/>
<evidence type="ECO:0000313" key="1">
    <source>
        <dbReference type="EMBL" id="PTH78895.1"/>
    </source>
</evidence>
<dbReference type="Proteomes" id="UP000241986">
    <property type="component" value="Unassembled WGS sequence"/>
</dbReference>
<name>A0A2T4MWI7_AERVE</name>
<accession>A0A2T4MWI7</accession>
<sequence>MAFNMNNKDLALSKIHELINKEKRFHLSREQVESVFLADPEINGDPLRLLSMTEQMRNRARIRLGIELCRQAGIGSINADLAYAVIEKSIFEWKPVKFKIKEINEIVAWDFLLYEDPDDNKTDYLTEMLSKLLTLLYYGHSCGKHEFTSISEFRKNIEDIGIIESLDLRKVPARLFEYLEEIKGFVSGDVEKLRLITDIVFADKGPLERLLRKEQETGYPVLA</sequence>
<dbReference type="EMBL" id="PZKL01000045">
    <property type="protein sequence ID" value="PTH78895.1"/>
    <property type="molecule type" value="Genomic_DNA"/>
</dbReference>
<reference evidence="1 2" key="1">
    <citation type="submission" date="2018-03" db="EMBL/GenBank/DDBJ databases">
        <title>Aeromonas veronii whole genome sequencing and analysis.</title>
        <authorList>
            <person name="Xie H."/>
            <person name="Liu T."/>
            <person name="Wang K."/>
        </authorList>
    </citation>
    <scope>NUCLEOTIDE SEQUENCE [LARGE SCALE GENOMIC DNA]</scope>
    <source>
        <strain evidence="1 2">XH.VA.1</strain>
    </source>
</reference>
<gene>
    <name evidence="1" type="ORF">DAA48_20855</name>
</gene>